<evidence type="ECO:0000313" key="3">
    <source>
        <dbReference type="Proteomes" id="UP001160148"/>
    </source>
</evidence>
<dbReference type="AlphaFoldDB" id="A0AAV0VIA3"/>
<gene>
    <name evidence="2" type="ORF">MEUPH1_LOCUS563</name>
</gene>
<dbReference type="EMBL" id="CARXXK010000001">
    <property type="protein sequence ID" value="CAI6343275.1"/>
    <property type="molecule type" value="Genomic_DNA"/>
</dbReference>
<comment type="caution">
    <text evidence="2">The sequence shown here is derived from an EMBL/GenBank/DDBJ whole genome shotgun (WGS) entry which is preliminary data.</text>
</comment>
<accession>A0AAV0VIA3</accession>
<feature type="compositionally biased region" description="Low complexity" evidence="1">
    <location>
        <begin position="96"/>
        <end position="105"/>
    </location>
</feature>
<organism evidence="2 3">
    <name type="scientific">Macrosiphum euphorbiae</name>
    <name type="common">potato aphid</name>
    <dbReference type="NCBI Taxonomy" id="13131"/>
    <lineage>
        <taxon>Eukaryota</taxon>
        <taxon>Metazoa</taxon>
        <taxon>Ecdysozoa</taxon>
        <taxon>Arthropoda</taxon>
        <taxon>Hexapoda</taxon>
        <taxon>Insecta</taxon>
        <taxon>Pterygota</taxon>
        <taxon>Neoptera</taxon>
        <taxon>Paraneoptera</taxon>
        <taxon>Hemiptera</taxon>
        <taxon>Sternorrhyncha</taxon>
        <taxon>Aphidomorpha</taxon>
        <taxon>Aphidoidea</taxon>
        <taxon>Aphididae</taxon>
        <taxon>Macrosiphini</taxon>
        <taxon>Macrosiphum</taxon>
    </lineage>
</organism>
<evidence type="ECO:0000256" key="1">
    <source>
        <dbReference type="SAM" id="MobiDB-lite"/>
    </source>
</evidence>
<feature type="region of interest" description="Disordered" evidence="1">
    <location>
        <begin position="85"/>
        <end position="118"/>
    </location>
</feature>
<dbReference type="Proteomes" id="UP001160148">
    <property type="component" value="Unassembled WGS sequence"/>
</dbReference>
<proteinExistence type="predicted"/>
<reference evidence="2 3" key="1">
    <citation type="submission" date="2023-01" db="EMBL/GenBank/DDBJ databases">
        <authorList>
            <person name="Whitehead M."/>
        </authorList>
    </citation>
    <scope>NUCLEOTIDE SEQUENCE [LARGE SCALE GENOMIC DNA]</scope>
</reference>
<sequence length="157" mass="16867">MAANELASNFDETELKNVINQLIEDIINTLIINISTEETCSVDDSGREPTLPGGDEDFTTLSYAPIIVVKDRSDGDGCTSVEEIETVPAEGREPSHSSGHLSSGLDPGATTLDADDLDFPPRGVESSAWFGCVSGVAAKAHNAPRKPWPNLWTARRR</sequence>
<keyword evidence="3" id="KW-1185">Reference proteome</keyword>
<protein>
    <submittedName>
        <fullName evidence="2">Uncharacterized protein</fullName>
    </submittedName>
</protein>
<name>A0AAV0VIA3_9HEMI</name>
<evidence type="ECO:0000313" key="2">
    <source>
        <dbReference type="EMBL" id="CAI6343275.1"/>
    </source>
</evidence>